<comment type="similarity">
    <text evidence="1 5 6">Belongs to the peptidase S8 family.</text>
</comment>
<reference evidence="12" key="1">
    <citation type="journal article" date="2012" name="Stand. Genomic Sci.">
        <title>Genome sequence of the Antarctic rhodopsins-containing flavobacterium Gillisia limnaea type strain (R-8282(T)).</title>
        <authorList>
            <person name="Riedel T."/>
            <person name="Held B."/>
            <person name="Nolan M."/>
            <person name="Lucas S."/>
            <person name="Lapidus A."/>
            <person name="Tice H."/>
            <person name="Del Rio T.G."/>
            <person name="Cheng J.F."/>
            <person name="Han C."/>
            <person name="Tapia R."/>
            <person name="Goodwin L.A."/>
            <person name="Pitluck S."/>
            <person name="Liolios K."/>
            <person name="Mavromatis K."/>
            <person name="Pagani I."/>
            <person name="Ivanova N."/>
            <person name="Mikhailova N."/>
            <person name="Pati A."/>
            <person name="Chen A."/>
            <person name="Palaniappan K."/>
            <person name="Land M."/>
            <person name="Rohde M."/>
            <person name="Tindall B.J."/>
            <person name="Detter J.C."/>
            <person name="Goker M."/>
            <person name="Bristow J."/>
            <person name="Eisen J.A."/>
            <person name="Markowitz V."/>
            <person name="Hugenholtz P."/>
            <person name="Kyrpides N.C."/>
            <person name="Klenk H.P."/>
            <person name="Woyke T."/>
        </authorList>
    </citation>
    <scope>NUCLEOTIDE SEQUENCE [LARGE SCALE GENOMIC DNA]</scope>
    <source>
        <strain evidence="12">DSM 15749 / LMG 21470 / R-8282</strain>
    </source>
</reference>
<evidence type="ECO:0000256" key="4">
    <source>
        <dbReference type="ARBA" id="ARBA00022825"/>
    </source>
</evidence>
<dbReference type="PROSITE" id="PS00137">
    <property type="entry name" value="SUBTILASE_HIS"/>
    <property type="match status" value="1"/>
</dbReference>
<dbReference type="InterPro" id="IPR015500">
    <property type="entry name" value="Peptidase_S8_subtilisin-rel"/>
</dbReference>
<dbReference type="CDD" id="cd04077">
    <property type="entry name" value="Peptidases_S8_PCSK9_ProteinaseK_like"/>
    <property type="match status" value="1"/>
</dbReference>
<evidence type="ECO:0000313" key="12">
    <source>
        <dbReference type="Proteomes" id="UP000003844"/>
    </source>
</evidence>
<dbReference type="PROSITE" id="PS00136">
    <property type="entry name" value="SUBTILASE_ASP"/>
    <property type="match status" value="1"/>
</dbReference>
<dbReference type="PROSITE" id="PS51892">
    <property type="entry name" value="SUBTILASE"/>
    <property type="match status" value="1"/>
</dbReference>
<evidence type="ECO:0000256" key="8">
    <source>
        <dbReference type="SAM" id="SignalP"/>
    </source>
</evidence>
<dbReference type="InterPro" id="IPR036852">
    <property type="entry name" value="Peptidase_S8/S53_dom_sf"/>
</dbReference>
<dbReference type="PROSITE" id="PS51257">
    <property type="entry name" value="PROKAR_LIPOPROTEIN"/>
    <property type="match status" value="1"/>
</dbReference>
<keyword evidence="12" id="KW-1185">Reference proteome</keyword>
<feature type="active site" description="Charge relay system" evidence="5">
    <location>
        <position position="225"/>
    </location>
</feature>
<sequence>MLRLNLKVGAAALVASAFLFSCTQDEKTSQEEAAFTELDSNFDSQAIDGQYIVVYRDSAIEDVGAKYPDNYSKAQEAMAQQTKRILAEASISDAEIVNVYSRTVNGATLKLSKAQVEQLKGKKEVKYIEQDRIVMFAPPCGTPKGGPCEDPGTPDPTDPGTSTQETPYGILRVNGATSYTGTNVAWIVDSGVDLDHPDLNVDASRGFNAFTSGKDGNSTDDGNGHGTHVAGTIAAINNTIGVIGVAPGATVIPIKVLDSRGSGSYSGVIAGVDHVGANGKSGDVANMSLGGPVSQALDDAVLAASNKGIKFALAAGNESADANNSSPARVNGANIVTISAMNSSDSWASFSNYGNPPVDYAAPGVSIKSTWKGGGYNTISGTSMASPHAAGVLLLGAASTDGTVKNDPDGNPDPIIVHL</sequence>
<dbReference type="PRINTS" id="PR00723">
    <property type="entry name" value="SUBTILISIN"/>
</dbReference>
<dbReference type="InterPro" id="IPR034193">
    <property type="entry name" value="PCSK9_ProteinaseK-like"/>
</dbReference>
<evidence type="ECO:0000256" key="2">
    <source>
        <dbReference type="ARBA" id="ARBA00022670"/>
    </source>
</evidence>
<accession>H2BZQ1</accession>
<keyword evidence="4 5" id="KW-0720">Serine protease</keyword>
<dbReference type="SUPFAM" id="SSF54897">
    <property type="entry name" value="Protease propeptides/inhibitors"/>
    <property type="match status" value="1"/>
</dbReference>
<dbReference type="Gene3D" id="3.30.70.80">
    <property type="entry name" value="Peptidase S8 propeptide/proteinase inhibitor I9"/>
    <property type="match status" value="1"/>
</dbReference>
<evidence type="ECO:0000259" key="10">
    <source>
        <dbReference type="Pfam" id="PF05922"/>
    </source>
</evidence>
<evidence type="ECO:0000259" key="9">
    <source>
        <dbReference type="Pfam" id="PF00082"/>
    </source>
</evidence>
<dbReference type="Pfam" id="PF05922">
    <property type="entry name" value="Inhibitor_I9"/>
    <property type="match status" value="1"/>
</dbReference>
<dbReference type="InterPro" id="IPR000209">
    <property type="entry name" value="Peptidase_S8/S53_dom"/>
</dbReference>
<keyword evidence="3 5" id="KW-0378">Hydrolase</keyword>
<dbReference type="GO" id="GO:0004252">
    <property type="term" value="F:serine-type endopeptidase activity"/>
    <property type="evidence" value="ECO:0007669"/>
    <property type="project" value="UniProtKB-UniRule"/>
</dbReference>
<dbReference type="PANTHER" id="PTHR43806:SF11">
    <property type="entry name" value="CEREVISIN-RELATED"/>
    <property type="match status" value="1"/>
</dbReference>
<feature type="active site" description="Charge relay system" evidence="5">
    <location>
        <position position="383"/>
    </location>
</feature>
<feature type="domain" description="Inhibitor I9" evidence="10">
    <location>
        <begin position="50"/>
        <end position="134"/>
    </location>
</feature>
<evidence type="ECO:0000256" key="1">
    <source>
        <dbReference type="ARBA" id="ARBA00011073"/>
    </source>
</evidence>
<evidence type="ECO:0000313" key="11">
    <source>
        <dbReference type="EMBL" id="EHQ03460.1"/>
    </source>
</evidence>
<evidence type="ECO:0000256" key="5">
    <source>
        <dbReference type="PROSITE-ProRule" id="PRU01240"/>
    </source>
</evidence>
<dbReference type="EMBL" id="JH594606">
    <property type="protein sequence ID" value="EHQ03460.1"/>
    <property type="molecule type" value="Genomic_DNA"/>
</dbReference>
<gene>
    <name evidence="11" type="ORF">Gilli_2847</name>
</gene>
<dbReference type="InterPro" id="IPR022398">
    <property type="entry name" value="Peptidase_S8_His-AS"/>
</dbReference>
<organism evidence="11 12">
    <name type="scientific">Gillisia limnaea (strain DSM 15749 / LMG 21470 / R-8282)</name>
    <dbReference type="NCBI Taxonomy" id="865937"/>
    <lineage>
        <taxon>Bacteria</taxon>
        <taxon>Pseudomonadati</taxon>
        <taxon>Bacteroidota</taxon>
        <taxon>Flavobacteriia</taxon>
        <taxon>Flavobacteriales</taxon>
        <taxon>Flavobacteriaceae</taxon>
        <taxon>Gillisia</taxon>
    </lineage>
</organism>
<protein>
    <submittedName>
        <fullName evidence="11">Peptidase S8 and S53 subtilisin kexin sedolisin</fullName>
    </submittedName>
</protein>
<feature type="region of interest" description="Disordered" evidence="7">
    <location>
        <begin position="140"/>
        <end position="164"/>
    </location>
</feature>
<feature type="signal peptide" evidence="8">
    <location>
        <begin position="1"/>
        <end position="23"/>
    </location>
</feature>
<feature type="chain" id="PRO_5003560588" evidence="8">
    <location>
        <begin position="24"/>
        <end position="419"/>
    </location>
</feature>
<dbReference type="SUPFAM" id="SSF52743">
    <property type="entry name" value="Subtilisin-like"/>
    <property type="match status" value="1"/>
</dbReference>
<dbReference type="InterPro" id="IPR023828">
    <property type="entry name" value="Peptidase_S8_Ser-AS"/>
</dbReference>
<feature type="active site" description="Charge relay system" evidence="5">
    <location>
        <position position="189"/>
    </location>
</feature>
<keyword evidence="2 5" id="KW-0645">Protease</keyword>
<dbReference type="GO" id="GO:0005615">
    <property type="term" value="C:extracellular space"/>
    <property type="evidence" value="ECO:0007669"/>
    <property type="project" value="TreeGrafter"/>
</dbReference>
<evidence type="ECO:0000256" key="6">
    <source>
        <dbReference type="RuleBase" id="RU003355"/>
    </source>
</evidence>
<keyword evidence="8" id="KW-0732">Signal</keyword>
<dbReference type="InterPro" id="IPR037045">
    <property type="entry name" value="S8pro/Inhibitor_I9_sf"/>
</dbReference>
<dbReference type="Pfam" id="PF00082">
    <property type="entry name" value="Peptidase_S8"/>
    <property type="match status" value="1"/>
</dbReference>
<dbReference type="InterPro" id="IPR010259">
    <property type="entry name" value="S8pro/Inhibitor_I9"/>
</dbReference>
<dbReference type="AlphaFoldDB" id="H2BZQ1"/>
<dbReference type="Proteomes" id="UP000003844">
    <property type="component" value="Unassembled WGS sequence"/>
</dbReference>
<dbReference type="GO" id="GO:0006508">
    <property type="term" value="P:proteolysis"/>
    <property type="evidence" value="ECO:0007669"/>
    <property type="project" value="UniProtKB-KW"/>
</dbReference>
<dbReference type="eggNOG" id="COG1404">
    <property type="taxonomic scope" value="Bacteria"/>
</dbReference>
<dbReference type="Gene3D" id="3.40.50.200">
    <property type="entry name" value="Peptidase S8/S53 domain"/>
    <property type="match status" value="1"/>
</dbReference>
<dbReference type="PROSITE" id="PS00138">
    <property type="entry name" value="SUBTILASE_SER"/>
    <property type="match status" value="1"/>
</dbReference>
<name>H2BZQ1_GILLR</name>
<dbReference type="STRING" id="865937.Gilli_2847"/>
<dbReference type="PANTHER" id="PTHR43806">
    <property type="entry name" value="PEPTIDASE S8"/>
    <property type="match status" value="1"/>
</dbReference>
<proteinExistence type="inferred from homology"/>
<dbReference type="InterPro" id="IPR023827">
    <property type="entry name" value="Peptidase_S8_Asp-AS"/>
</dbReference>
<dbReference type="HOGENOM" id="CLU_011263_1_7_10"/>
<evidence type="ECO:0000256" key="3">
    <source>
        <dbReference type="ARBA" id="ARBA00022801"/>
    </source>
</evidence>
<dbReference type="InterPro" id="IPR050131">
    <property type="entry name" value="Peptidase_S8_subtilisin-like"/>
</dbReference>
<evidence type="ECO:0000256" key="7">
    <source>
        <dbReference type="SAM" id="MobiDB-lite"/>
    </source>
</evidence>
<feature type="domain" description="Peptidase S8/S53" evidence="9">
    <location>
        <begin position="187"/>
        <end position="395"/>
    </location>
</feature>